<organism evidence="1 2">
    <name type="scientific">Trichothecium roseum</name>
    <dbReference type="NCBI Taxonomy" id="47278"/>
    <lineage>
        <taxon>Eukaryota</taxon>
        <taxon>Fungi</taxon>
        <taxon>Dikarya</taxon>
        <taxon>Ascomycota</taxon>
        <taxon>Pezizomycotina</taxon>
        <taxon>Sordariomycetes</taxon>
        <taxon>Hypocreomycetidae</taxon>
        <taxon>Hypocreales</taxon>
        <taxon>Hypocreales incertae sedis</taxon>
        <taxon>Trichothecium</taxon>
    </lineage>
</organism>
<comment type="caution">
    <text evidence="1">The sequence shown here is derived from an EMBL/GenBank/DDBJ whole genome shotgun (WGS) entry which is preliminary data.</text>
</comment>
<dbReference type="Proteomes" id="UP001163324">
    <property type="component" value="Chromosome 4"/>
</dbReference>
<evidence type="ECO:0000313" key="1">
    <source>
        <dbReference type="EMBL" id="KAI9900624.1"/>
    </source>
</evidence>
<name>A0ACC0V2F7_9HYPO</name>
<reference evidence="1" key="1">
    <citation type="submission" date="2022-10" db="EMBL/GenBank/DDBJ databases">
        <title>Complete Genome of Trichothecium roseum strain YXFP-22015, a Plant Pathogen Isolated from Citrus.</title>
        <authorList>
            <person name="Wang Y."/>
            <person name="Zhu L."/>
        </authorList>
    </citation>
    <scope>NUCLEOTIDE SEQUENCE</scope>
    <source>
        <strain evidence="1">YXFP-22015</strain>
    </source>
</reference>
<sequence>MVRLRDGMWLPAENVRAEYAEEVYEITPLQGSTGLSLLCPAKKILGRGDALNLPTVTLDIRAEFDGVISLEAIHWDGAQRKGPSIDLYPKGKPEFTANVKKGDKGTTLVAGALSATIDPTPNKFTINFHNSNDNKTITSLGDRSVGFAYTPAPSTPMQLGDMRDFKHYMFYQTSLSVGESVHGLGERFGAWNKVGQVVSLWNADGGTSSDQAYKNVSFWMSNKGYGVFIDDPGRVEMEIGSERTCRVQTAVEGQRLKWYIIYGPTPKEILRRYSVLTGKPGRIPSWSFGLWLTTSFTTNYDEATVTSFLQGMKSRGSPVDVFHYDAYWMKAFRWTDFVFDAERFPDPKGQIARLKESGLCKKVCVWINPYIAQHGALFKEAAQNGYLLKRKNGDVFQWDLWQAGMGLLDVTNPAACEWYVACLGKLFDMGVDSLKTDFGERVPTLDVQWHDASADPVRMHNYYAFAYNKVVYEALQRRFGDEEAVVFARSACAGSQRLPLHWGGDCESTPEALAESVRGGLSLGMSGFVWWSCDIGGFEGSPPPWIYKRWVAMGLLCSHSRLHGSRSYRVPWVVDGDDATEEGCSRTLAKWAALKSRLMPYIYAQSVESAAAGLPLSLRALAIEFPEDQTAWHVDRQFMLGSCLLAAPVFDVSGEVEFYLPRGAWTSFFTNEVRTGPGWFRERHGFGTLPLYVRENSVLVLGGRGVAAGPVYDYARDVEVALYQVSPGATATLVDSEGRTLGALEVGDDGKLKDTSPLTGDVKVSEKGRSLGGDAPYSIESV</sequence>
<evidence type="ECO:0000313" key="2">
    <source>
        <dbReference type="Proteomes" id="UP001163324"/>
    </source>
</evidence>
<keyword evidence="2" id="KW-1185">Reference proteome</keyword>
<dbReference type="EMBL" id="CM047943">
    <property type="protein sequence ID" value="KAI9900624.1"/>
    <property type="molecule type" value="Genomic_DNA"/>
</dbReference>
<proteinExistence type="predicted"/>
<protein>
    <submittedName>
        <fullName evidence="1">Uncharacterized protein</fullName>
    </submittedName>
</protein>
<gene>
    <name evidence="1" type="ORF">N3K66_004886</name>
</gene>
<accession>A0ACC0V2F7</accession>